<accession>A0A6A2Y747</accession>
<dbReference type="EMBL" id="VEPZ02001449">
    <property type="protein sequence ID" value="KAE8672286.1"/>
    <property type="molecule type" value="Genomic_DNA"/>
</dbReference>
<evidence type="ECO:0000313" key="3">
    <source>
        <dbReference type="EMBL" id="KAE8672286.1"/>
    </source>
</evidence>
<organism evidence="3 4">
    <name type="scientific">Hibiscus syriacus</name>
    <name type="common">Rose of Sharon</name>
    <dbReference type="NCBI Taxonomy" id="106335"/>
    <lineage>
        <taxon>Eukaryota</taxon>
        <taxon>Viridiplantae</taxon>
        <taxon>Streptophyta</taxon>
        <taxon>Embryophyta</taxon>
        <taxon>Tracheophyta</taxon>
        <taxon>Spermatophyta</taxon>
        <taxon>Magnoliopsida</taxon>
        <taxon>eudicotyledons</taxon>
        <taxon>Gunneridae</taxon>
        <taxon>Pentapetalae</taxon>
        <taxon>rosids</taxon>
        <taxon>malvids</taxon>
        <taxon>Malvales</taxon>
        <taxon>Malvaceae</taxon>
        <taxon>Malvoideae</taxon>
        <taxon>Hibiscus</taxon>
    </lineage>
</organism>
<comment type="caution">
    <text evidence="3">The sequence shown here is derived from an EMBL/GenBank/DDBJ whole genome shotgun (WGS) entry which is preliminary data.</text>
</comment>
<evidence type="ECO:0000256" key="1">
    <source>
        <dbReference type="SAM" id="MobiDB-lite"/>
    </source>
</evidence>
<evidence type="ECO:0000313" key="4">
    <source>
        <dbReference type="Proteomes" id="UP000436088"/>
    </source>
</evidence>
<feature type="domain" description="Zinc beta-ribbon" evidence="2">
    <location>
        <begin position="89"/>
        <end position="121"/>
    </location>
</feature>
<dbReference type="PANTHER" id="PTHR44137:SF51">
    <property type="entry name" value="MOLECULAR CHAPERONE HSP40_DNAJ FAMILY PROTEIN"/>
    <property type="match status" value="1"/>
</dbReference>
<dbReference type="InterPro" id="IPR056988">
    <property type="entry name" value="Zn_ribbon_pln"/>
</dbReference>
<protein>
    <recommendedName>
        <fullName evidence="2">Zinc beta-ribbon domain-containing protein</fullName>
    </recommendedName>
</protein>
<sequence length="220" mass="24896">MDTVGAKRFALKAQNLYPELDGLPQLLATLDVYISADKKINGDVDWYRVLAVQPFADEEFENITGSWLFFFIPKKINLPAPRTVRNDTFWTTCNPCKMHFEYSRVYINANLPCINCRTHFFPVETPAPAINARSKYTPFSDFMQQQKFREARNDGQERFSGISTKISEKDGFPRSGSNINVSSPASFTNEATGVSHSACETLKSGHNESQTDTREAKTCR</sequence>
<keyword evidence="4" id="KW-1185">Reference proteome</keyword>
<gene>
    <name evidence="3" type="ORF">F3Y22_tig00111847pilonHSYRG00102</name>
</gene>
<dbReference type="Pfam" id="PF23551">
    <property type="entry name" value="Zn_ribbon_20"/>
    <property type="match status" value="1"/>
</dbReference>
<evidence type="ECO:0000259" key="2">
    <source>
        <dbReference type="Pfam" id="PF23551"/>
    </source>
</evidence>
<feature type="compositionally biased region" description="Basic and acidic residues" evidence="1">
    <location>
        <begin position="203"/>
        <end position="220"/>
    </location>
</feature>
<dbReference type="AlphaFoldDB" id="A0A6A2Y747"/>
<feature type="compositionally biased region" description="Polar residues" evidence="1">
    <location>
        <begin position="175"/>
        <end position="195"/>
    </location>
</feature>
<proteinExistence type="predicted"/>
<name>A0A6A2Y747_HIBSY</name>
<dbReference type="Proteomes" id="UP000436088">
    <property type="component" value="Unassembled WGS sequence"/>
</dbReference>
<dbReference type="PANTHER" id="PTHR44137">
    <property type="entry name" value="BNAC03G44070D PROTEIN"/>
    <property type="match status" value="1"/>
</dbReference>
<reference evidence="3" key="1">
    <citation type="submission" date="2019-09" db="EMBL/GenBank/DDBJ databases">
        <title>Draft genome information of white flower Hibiscus syriacus.</title>
        <authorList>
            <person name="Kim Y.-M."/>
        </authorList>
    </citation>
    <scope>NUCLEOTIDE SEQUENCE [LARGE SCALE GENOMIC DNA]</scope>
    <source>
        <strain evidence="3">YM2019G1</strain>
    </source>
</reference>
<feature type="region of interest" description="Disordered" evidence="1">
    <location>
        <begin position="166"/>
        <end position="220"/>
    </location>
</feature>